<feature type="transmembrane region" description="Helical" evidence="5">
    <location>
        <begin position="21"/>
        <end position="43"/>
    </location>
</feature>
<sequence length="306" mass="35261">MRELFNGFLDGIEEVLRRRTMIVLVIFATVAAGIWAIIGMLYWEHFLTFSDRLVEWLPFAMLRSNGAWMLSTFLWVQVIMLTVALLSLLLTVTLYRDLPKKDFTRAAVWLLLGATVFWTVVWLFKGSAIYDGVLKLLTMLPFDTVENGVSALLIFYFLYNAAIITMLFFTSLYSPVLLRRIREEVYPYENVHSEAELRSLVYTARNTLLFVAASLVLMPLLFVPVLNIFVQLLLWVWLVKDTFTYDVGALFFNAKELRLIKKGDKHIWAVAAVTALFNFFPLLNFAGPFIGEIMMFRYLVGLKSKA</sequence>
<evidence type="ECO:0000313" key="7">
    <source>
        <dbReference type="Proteomes" id="UP001447842"/>
    </source>
</evidence>
<reference evidence="6 7" key="1">
    <citation type="submission" date="2024-03" db="EMBL/GenBank/DDBJ databases">
        <title>Sulfurimonas sp. HSL3-1.</title>
        <authorList>
            <person name="Wang S."/>
        </authorList>
    </citation>
    <scope>NUCLEOTIDE SEQUENCE [LARGE SCALE GENOMIC DNA]</scope>
    <source>
        <strain evidence="6 7">HSL3-1</strain>
    </source>
</reference>
<evidence type="ECO:0000256" key="1">
    <source>
        <dbReference type="ARBA" id="ARBA00004141"/>
    </source>
</evidence>
<evidence type="ECO:0000256" key="3">
    <source>
        <dbReference type="ARBA" id="ARBA00022989"/>
    </source>
</evidence>
<keyword evidence="7" id="KW-1185">Reference proteome</keyword>
<feature type="transmembrane region" description="Helical" evidence="5">
    <location>
        <begin position="107"/>
        <end position="130"/>
    </location>
</feature>
<dbReference type="Proteomes" id="UP001447842">
    <property type="component" value="Chromosome"/>
</dbReference>
<name>A0ABZ3HA42_9BACT</name>
<accession>A0ABZ3HA42</accession>
<gene>
    <name evidence="6" type="ORF">WCY31_01540</name>
</gene>
<evidence type="ECO:0000256" key="2">
    <source>
        <dbReference type="ARBA" id="ARBA00022692"/>
    </source>
</evidence>
<feature type="transmembrane region" description="Helical" evidence="5">
    <location>
        <begin position="208"/>
        <end position="238"/>
    </location>
</feature>
<evidence type="ECO:0000256" key="5">
    <source>
        <dbReference type="SAM" id="Phobius"/>
    </source>
</evidence>
<dbReference type="RefSeq" id="WP_345972881.1">
    <property type="nucleotide sequence ID" value="NZ_CP147920.1"/>
</dbReference>
<comment type="subcellular location">
    <subcellularLocation>
        <location evidence="1">Membrane</location>
        <topology evidence="1">Multi-pass membrane protein</topology>
    </subcellularLocation>
</comment>
<keyword evidence="4 5" id="KW-0472">Membrane</keyword>
<protein>
    <submittedName>
        <fullName evidence="6">EI24 domain-containing protein</fullName>
    </submittedName>
</protein>
<proteinExistence type="predicted"/>
<dbReference type="EMBL" id="CP147920">
    <property type="protein sequence ID" value="XAU15395.1"/>
    <property type="molecule type" value="Genomic_DNA"/>
</dbReference>
<feature type="transmembrane region" description="Helical" evidence="5">
    <location>
        <begin position="267"/>
        <end position="287"/>
    </location>
</feature>
<evidence type="ECO:0000313" key="6">
    <source>
        <dbReference type="EMBL" id="XAU15395.1"/>
    </source>
</evidence>
<keyword evidence="2 5" id="KW-0812">Transmembrane</keyword>
<feature type="transmembrane region" description="Helical" evidence="5">
    <location>
        <begin position="150"/>
        <end position="173"/>
    </location>
</feature>
<feature type="transmembrane region" description="Helical" evidence="5">
    <location>
        <begin position="67"/>
        <end position="95"/>
    </location>
</feature>
<dbReference type="Pfam" id="PF07264">
    <property type="entry name" value="EI24"/>
    <property type="match status" value="1"/>
</dbReference>
<evidence type="ECO:0000256" key="4">
    <source>
        <dbReference type="ARBA" id="ARBA00023136"/>
    </source>
</evidence>
<dbReference type="InterPro" id="IPR059112">
    <property type="entry name" value="CysZ/EI24"/>
</dbReference>
<organism evidence="6 7">
    <name type="scientific">Sulfurimonas diazotrophicus</name>
    <dbReference type="NCBI Taxonomy" id="3131939"/>
    <lineage>
        <taxon>Bacteria</taxon>
        <taxon>Pseudomonadati</taxon>
        <taxon>Campylobacterota</taxon>
        <taxon>Epsilonproteobacteria</taxon>
        <taxon>Campylobacterales</taxon>
        <taxon>Sulfurimonadaceae</taxon>
        <taxon>Sulfurimonas</taxon>
    </lineage>
</organism>
<keyword evidence="3 5" id="KW-1133">Transmembrane helix</keyword>